<comment type="similarity">
    <text evidence="1">Belongs to the transposase 11 family.</text>
</comment>
<evidence type="ECO:0000259" key="5">
    <source>
        <dbReference type="Pfam" id="PF01609"/>
    </source>
</evidence>
<dbReference type="NCBIfam" id="NF033592">
    <property type="entry name" value="transpos_IS4_1"/>
    <property type="match status" value="1"/>
</dbReference>
<keyword evidence="3" id="KW-0238">DNA-binding</keyword>
<evidence type="ECO:0000256" key="3">
    <source>
        <dbReference type="ARBA" id="ARBA00023125"/>
    </source>
</evidence>
<dbReference type="Proteomes" id="UP001596383">
    <property type="component" value="Unassembled WGS sequence"/>
</dbReference>
<dbReference type="AlphaFoldDB" id="A0ABD5SME7"/>
<dbReference type="InterPro" id="IPR002559">
    <property type="entry name" value="Transposase_11"/>
</dbReference>
<evidence type="ECO:0000313" key="7">
    <source>
        <dbReference type="Proteomes" id="UP001596383"/>
    </source>
</evidence>
<dbReference type="Pfam" id="PF01609">
    <property type="entry name" value="DDE_Tnp_1"/>
    <property type="match status" value="1"/>
</dbReference>
<sequence length="445" mass="50997">MYLPPDSVIEDRLIRTFPEDELRELARATDLVQREGGKLDAAALFFALALGFAVGEDRSLEAFRQRYLQNVGGSLAYASFHDWFVPALCEFLREILDRAIEDLSTSSDQLRGRLDGFRDVLLVDMTVVTLYQSLTDEFPGYGDDHAGAKLHVVESVSTGLPTQFSITDARTNESTELSTGGWIAGALLIYDQGYFDYRTMDLIESNGGWFVTRLKSNANPLIVEELRRWRGDAISLTDRKLHDVLDDLHRDVIDVRVEVSFKRRRYQGSRSRATRTFRVVGIRNEETEKYHLYITNLPVSDYRAPDIAKLYQARWEVELLFKELKSTFNLDEVSSSKPEVVEALILIAVLSLVVSRALRQLFVEIVAYNQDSDDDREPSSLLPRRRWSKVFSRYSAEILRRVAKRLGYESPHLVGLIYRDALDPNQHRPSLLEDVQYGEFVRELA</sequence>
<proteinExistence type="inferred from homology"/>
<organism evidence="6 7">
    <name type="scientific">Natrinema soli</name>
    <dbReference type="NCBI Taxonomy" id="1930624"/>
    <lineage>
        <taxon>Archaea</taxon>
        <taxon>Methanobacteriati</taxon>
        <taxon>Methanobacteriota</taxon>
        <taxon>Stenosarchaea group</taxon>
        <taxon>Halobacteria</taxon>
        <taxon>Halobacteriales</taxon>
        <taxon>Natrialbaceae</taxon>
        <taxon>Natrinema</taxon>
    </lineage>
</organism>
<reference evidence="6 7" key="1">
    <citation type="journal article" date="2019" name="Int. J. Syst. Evol. Microbiol.">
        <title>The Global Catalogue of Microorganisms (GCM) 10K type strain sequencing project: providing services to taxonomists for standard genome sequencing and annotation.</title>
        <authorList>
            <consortium name="The Broad Institute Genomics Platform"/>
            <consortium name="The Broad Institute Genome Sequencing Center for Infectious Disease"/>
            <person name="Wu L."/>
            <person name="Ma J."/>
        </authorList>
    </citation>
    <scope>NUCLEOTIDE SEQUENCE [LARGE SCALE GENOMIC DNA]</scope>
    <source>
        <strain evidence="6 7">LMG 29247</strain>
    </source>
</reference>
<dbReference type="GO" id="GO:0003677">
    <property type="term" value="F:DNA binding"/>
    <property type="evidence" value="ECO:0007669"/>
    <property type="project" value="UniProtKB-KW"/>
</dbReference>
<evidence type="ECO:0000256" key="4">
    <source>
        <dbReference type="ARBA" id="ARBA00023172"/>
    </source>
</evidence>
<dbReference type="GO" id="GO:0032196">
    <property type="term" value="P:transposition"/>
    <property type="evidence" value="ECO:0007669"/>
    <property type="project" value="UniProtKB-KW"/>
</dbReference>
<dbReference type="InterPro" id="IPR012337">
    <property type="entry name" value="RNaseH-like_sf"/>
</dbReference>
<keyword evidence="4" id="KW-0233">DNA recombination</keyword>
<dbReference type="EMBL" id="JBHSWV010000095">
    <property type="protein sequence ID" value="MFC6764658.1"/>
    <property type="molecule type" value="Genomic_DNA"/>
</dbReference>
<feature type="domain" description="Transposase IS4-like" evidence="5">
    <location>
        <begin position="116"/>
        <end position="353"/>
    </location>
</feature>
<protein>
    <submittedName>
        <fullName evidence="6">IS4 family transposase</fullName>
    </submittedName>
</protein>
<evidence type="ECO:0000313" key="6">
    <source>
        <dbReference type="EMBL" id="MFC6764658.1"/>
    </source>
</evidence>
<keyword evidence="7" id="KW-1185">Reference proteome</keyword>
<comment type="caution">
    <text evidence="6">The sequence shown here is derived from an EMBL/GenBank/DDBJ whole genome shotgun (WGS) entry which is preliminary data.</text>
</comment>
<gene>
    <name evidence="6" type="ORF">ACFQE6_06305</name>
</gene>
<dbReference type="InterPro" id="IPR047952">
    <property type="entry name" value="Transpos_IS4"/>
</dbReference>
<dbReference type="RefSeq" id="WP_377042275.1">
    <property type="nucleotide sequence ID" value="NZ_JAQIVI010000095.1"/>
</dbReference>
<accession>A0ABD5SME7</accession>
<dbReference type="Gene3D" id="3.90.350.10">
    <property type="entry name" value="Transposase Inhibitor Protein From Tn5, Chain A, domain 1"/>
    <property type="match status" value="1"/>
</dbReference>
<dbReference type="PANTHER" id="PTHR33258:SF1">
    <property type="entry name" value="TRANSPOSASE INSL FOR INSERTION SEQUENCE ELEMENT IS186A-RELATED"/>
    <property type="match status" value="1"/>
</dbReference>
<evidence type="ECO:0000256" key="1">
    <source>
        <dbReference type="ARBA" id="ARBA00010075"/>
    </source>
</evidence>
<evidence type="ECO:0000256" key="2">
    <source>
        <dbReference type="ARBA" id="ARBA00022578"/>
    </source>
</evidence>
<dbReference type="SUPFAM" id="SSF53098">
    <property type="entry name" value="Ribonuclease H-like"/>
    <property type="match status" value="1"/>
</dbReference>
<name>A0ABD5SME7_9EURY</name>
<keyword evidence="2" id="KW-0815">Transposition</keyword>
<dbReference type="PANTHER" id="PTHR33258">
    <property type="entry name" value="TRANSPOSASE INSL FOR INSERTION SEQUENCE ELEMENT IS186A-RELATED"/>
    <property type="match status" value="1"/>
</dbReference>
<dbReference type="GO" id="GO:0006310">
    <property type="term" value="P:DNA recombination"/>
    <property type="evidence" value="ECO:0007669"/>
    <property type="project" value="UniProtKB-KW"/>
</dbReference>